<evidence type="ECO:0000313" key="2">
    <source>
        <dbReference type="EMBL" id="CAB9520828.1"/>
    </source>
</evidence>
<evidence type="ECO:0000313" key="3">
    <source>
        <dbReference type="Proteomes" id="UP001153069"/>
    </source>
</evidence>
<comment type="caution">
    <text evidence="2">The sequence shown here is derived from an EMBL/GenBank/DDBJ whole genome shotgun (WGS) entry which is preliminary data.</text>
</comment>
<feature type="compositionally biased region" description="Basic and acidic residues" evidence="1">
    <location>
        <begin position="278"/>
        <end position="287"/>
    </location>
</feature>
<proteinExistence type="predicted"/>
<dbReference type="AlphaFoldDB" id="A0A9N8HS67"/>
<reference evidence="2" key="1">
    <citation type="submission" date="2020-06" db="EMBL/GenBank/DDBJ databases">
        <authorList>
            <consortium name="Plant Systems Biology data submission"/>
        </authorList>
    </citation>
    <scope>NUCLEOTIDE SEQUENCE</scope>
    <source>
        <strain evidence="2">D6</strain>
    </source>
</reference>
<evidence type="ECO:0000256" key="1">
    <source>
        <dbReference type="SAM" id="MobiDB-lite"/>
    </source>
</evidence>
<name>A0A9N8HS67_9STRA</name>
<keyword evidence="3" id="KW-1185">Reference proteome</keyword>
<accession>A0A9N8HS67</accession>
<gene>
    <name evidence="2" type="ORF">SEMRO_1139_G245390.1</name>
</gene>
<protein>
    <submittedName>
        <fullName evidence="2">Uncharacterized protein</fullName>
    </submittedName>
</protein>
<sequence>MSIRSYDPINDFLHSPLTPIKGEPTRETIKLLITENKDNARQVHSARGTASEGHLRTCYRLNDYNARAHMAPTPWVDPVHPGARANIAVGATAAQIQRAVSEHQYDLQEFQIFQATERALLKLAMNAIEEVYYKGLKDPDEGYTMLHYMDLIEHLQEQFAFARGHDNITDRAALRAGLKNLEDSGVFNNALKEWRQKPSDDQTWATFQTFFLAANKERLRTVTTKDAGYHDQHRANAAGKSFDNPYLIHFANGEPMSYCFSHGFQWDLTHNSKTCRNRHPEHNEKARGNNMMGGRCQVKRKPGELPIVKYQPAQRNSNGGNGNRTRENGSNSANHSERTTDRTDRTTTTTETDVSSLSTQQS</sequence>
<feature type="compositionally biased region" description="Basic and acidic residues" evidence="1">
    <location>
        <begin position="335"/>
        <end position="345"/>
    </location>
</feature>
<dbReference type="Proteomes" id="UP001153069">
    <property type="component" value="Unassembled WGS sequence"/>
</dbReference>
<dbReference type="EMBL" id="CAICTM010001137">
    <property type="protein sequence ID" value="CAB9520828.1"/>
    <property type="molecule type" value="Genomic_DNA"/>
</dbReference>
<organism evidence="2 3">
    <name type="scientific">Seminavis robusta</name>
    <dbReference type="NCBI Taxonomy" id="568900"/>
    <lineage>
        <taxon>Eukaryota</taxon>
        <taxon>Sar</taxon>
        <taxon>Stramenopiles</taxon>
        <taxon>Ochrophyta</taxon>
        <taxon>Bacillariophyta</taxon>
        <taxon>Bacillariophyceae</taxon>
        <taxon>Bacillariophycidae</taxon>
        <taxon>Naviculales</taxon>
        <taxon>Naviculaceae</taxon>
        <taxon>Seminavis</taxon>
    </lineage>
</organism>
<feature type="region of interest" description="Disordered" evidence="1">
    <location>
        <begin position="277"/>
        <end position="362"/>
    </location>
</feature>